<name>A0A180GNP7_PUCT1</name>
<evidence type="ECO:0000313" key="9">
    <source>
        <dbReference type="EnsemblFungi" id="PTTG_27263-t43_1-p1"/>
    </source>
</evidence>
<evidence type="ECO:0000259" key="7">
    <source>
        <dbReference type="PROSITE" id="PS50089"/>
    </source>
</evidence>
<reference evidence="8" key="1">
    <citation type="submission" date="2009-11" db="EMBL/GenBank/DDBJ databases">
        <authorList>
            <consortium name="The Broad Institute Genome Sequencing Platform"/>
            <person name="Ward D."/>
            <person name="Feldgarden M."/>
            <person name="Earl A."/>
            <person name="Young S.K."/>
            <person name="Zeng Q."/>
            <person name="Koehrsen M."/>
            <person name="Alvarado L."/>
            <person name="Berlin A."/>
            <person name="Bochicchio J."/>
            <person name="Borenstein D."/>
            <person name="Chapman S.B."/>
            <person name="Chen Z."/>
            <person name="Engels R."/>
            <person name="Freedman E."/>
            <person name="Gellesch M."/>
            <person name="Goldberg J."/>
            <person name="Griggs A."/>
            <person name="Gujja S."/>
            <person name="Heilman E."/>
            <person name="Heiman D."/>
            <person name="Hepburn T."/>
            <person name="Howarth C."/>
            <person name="Jen D."/>
            <person name="Larson L."/>
            <person name="Lewis B."/>
            <person name="Mehta T."/>
            <person name="Park D."/>
            <person name="Pearson M."/>
            <person name="Roberts A."/>
            <person name="Saif S."/>
            <person name="Shea T."/>
            <person name="Shenoy N."/>
            <person name="Sisk P."/>
            <person name="Stolte C."/>
            <person name="Sykes S."/>
            <person name="Thomson T."/>
            <person name="Walk T."/>
            <person name="White J."/>
            <person name="Yandava C."/>
            <person name="Izard J."/>
            <person name="Baranova O.V."/>
            <person name="Blanton J.M."/>
            <person name="Tanner A.C."/>
            <person name="Dewhirst F.E."/>
            <person name="Haas B."/>
            <person name="Nusbaum C."/>
            <person name="Birren B."/>
        </authorList>
    </citation>
    <scope>NUCLEOTIDE SEQUENCE [LARGE SCALE GENOMIC DNA]</scope>
    <source>
        <strain evidence="8">1-1 BBBD Race 1</strain>
    </source>
</reference>
<dbReference type="OrthoDB" id="8062037at2759"/>
<dbReference type="Gene3D" id="3.30.40.10">
    <property type="entry name" value="Zinc/RING finger domain, C3HC4 (zinc finger)"/>
    <property type="match status" value="1"/>
</dbReference>
<dbReference type="PANTHER" id="PTHR45798">
    <property type="entry name" value="RING-H2 FINGER PROTEIN ATL61-RELATED-RELATED"/>
    <property type="match status" value="1"/>
</dbReference>
<feature type="transmembrane region" description="Helical" evidence="5">
    <location>
        <begin position="197"/>
        <end position="215"/>
    </location>
</feature>
<keyword evidence="3" id="KW-0862">Zinc</keyword>
<keyword evidence="2 4" id="KW-0863">Zinc-finger</keyword>
<keyword evidence="5" id="KW-1133">Transmembrane helix</keyword>
<sequence length="218" mass="24824">MAVRLILHLILIRGCWAMNSINRWGRIDALKESRDVSSSQGCATAILASGHESHTPVPGLAHRRKFNHRNSQESRETLKTYSSHPELNEAIVIDVPDDFESGEAVTWREFQEHCPICLTEWALGEETTQWNGCGHEFHRTCIDEASKKMEEEMRCPLCRRLPSGEEAPGLDDEEVAVDLANESMFTLLYYDLADGDIVTWINFLAIIKVFIILVLQIW</sequence>
<feature type="signal peptide" evidence="6">
    <location>
        <begin position="1"/>
        <end position="17"/>
    </location>
</feature>
<evidence type="ECO:0000256" key="1">
    <source>
        <dbReference type="ARBA" id="ARBA00022723"/>
    </source>
</evidence>
<keyword evidence="1" id="KW-0479">Metal-binding</keyword>
<dbReference type="Pfam" id="PF13639">
    <property type="entry name" value="zf-RING_2"/>
    <property type="match status" value="1"/>
</dbReference>
<dbReference type="InterPro" id="IPR052788">
    <property type="entry name" value="RING-type_E3_ligase_ATL"/>
</dbReference>
<dbReference type="VEuPathDB" id="FungiDB:PTTG_27263"/>
<gene>
    <name evidence="8" type="ORF">PTTG_27263</name>
</gene>
<dbReference type="EnsemblFungi" id="PTTG_27263-t43_1">
    <property type="protein sequence ID" value="PTTG_27263-t43_1-p1"/>
    <property type="gene ID" value="PTTG_27263"/>
</dbReference>
<dbReference type="Proteomes" id="UP000005240">
    <property type="component" value="Unassembled WGS sequence"/>
</dbReference>
<protein>
    <submittedName>
        <fullName evidence="9">RING-type domain-containing protein</fullName>
    </submittedName>
</protein>
<dbReference type="STRING" id="630390.A0A180GNP7"/>
<keyword evidence="5" id="KW-0472">Membrane</keyword>
<feature type="domain" description="RING-type" evidence="7">
    <location>
        <begin position="114"/>
        <end position="159"/>
    </location>
</feature>
<evidence type="ECO:0000313" key="10">
    <source>
        <dbReference type="Proteomes" id="UP000005240"/>
    </source>
</evidence>
<dbReference type="InterPro" id="IPR013083">
    <property type="entry name" value="Znf_RING/FYVE/PHD"/>
</dbReference>
<dbReference type="GO" id="GO:0008270">
    <property type="term" value="F:zinc ion binding"/>
    <property type="evidence" value="ECO:0007669"/>
    <property type="project" value="UniProtKB-KW"/>
</dbReference>
<evidence type="ECO:0000256" key="5">
    <source>
        <dbReference type="SAM" id="Phobius"/>
    </source>
</evidence>
<keyword evidence="10" id="KW-1185">Reference proteome</keyword>
<dbReference type="InterPro" id="IPR001841">
    <property type="entry name" value="Znf_RING"/>
</dbReference>
<evidence type="ECO:0000256" key="2">
    <source>
        <dbReference type="ARBA" id="ARBA00022771"/>
    </source>
</evidence>
<accession>A0A180GNP7</accession>
<dbReference type="PANTHER" id="PTHR45798:SF97">
    <property type="entry name" value="ALCOHOL-SENSITIVE RING FINGER PROTEIN 1"/>
    <property type="match status" value="1"/>
</dbReference>
<keyword evidence="6" id="KW-0732">Signal</keyword>
<evidence type="ECO:0000313" key="8">
    <source>
        <dbReference type="EMBL" id="OAV93563.1"/>
    </source>
</evidence>
<dbReference type="SUPFAM" id="SSF57850">
    <property type="entry name" value="RING/U-box"/>
    <property type="match status" value="1"/>
</dbReference>
<reference evidence="8" key="2">
    <citation type="submission" date="2016-05" db="EMBL/GenBank/DDBJ databases">
        <title>Comparative analysis highlights variable genome content of wheat rusts and divergence of the mating loci.</title>
        <authorList>
            <person name="Cuomo C.A."/>
            <person name="Bakkeren G."/>
            <person name="Szabo L."/>
            <person name="Khalil H."/>
            <person name="Joly D."/>
            <person name="Goldberg J."/>
            <person name="Young S."/>
            <person name="Zeng Q."/>
            <person name="Fellers J."/>
        </authorList>
    </citation>
    <scope>NUCLEOTIDE SEQUENCE [LARGE SCALE GENOMIC DNA]</scope>
    <source>
        <strain evidence="8">1-1 BBBD Race 1</strain>
    </source>
</reference>
<dbReference type="EMBL" id="ADAS02000049">
    <property type="protein sequence ID" value="OAV93563.1"/>
    <property type="molecule type" value="Genomic_DNA"/>
</dbReference>
<evidence type="ECO:0000256" key="6">
    <source>
        <dbReference type="SAM" id="SignalP"/>
    </source>
</evidence>
<proteinExistence type="predicted"/>
<feature type="chain" id="PRO_5008110114" evidence="6">
    <location>
        <begin position="18"/>
        <end position="218"/>
    </location>
</feature>
<evidence type="ECO:0000256" key="4">
    <source>
        <dbReference type="PROSITE-ProRule" id="PRU00175"/>
    </source>
</evidence>
<reference evidence="9 10" key="3">
    <citation type="journal article" date="2017" name="G3 (Bethesda)">
        <title>Comparative analysis highlights variable genome content of wheat rusts and divergence of the mating loci.</title>
        <authorList>
            <person name="Cuomo C.A."/>
            <person name="Bakkeren G."/>
            <person name="Khalil H.B."/>
            <person name="Panwar V."/>
            <person name="Joly D."/>
            <person name="Linning R."/>
            <person name="Sakthikumar S."/>
            <person name="Song X."/>
            <person name="Adiconis X."/>
            <person name="Fan L."/>
            <person name="Goldberg J.M."/>
            <person name="Levin J.Z."/>
            <person name="Young S."/>
            <person name="Zeng Q."/>
            <person name="Anikster Y."/>
            <person name="Bruce M."/>
            <person name="Wang M."/>
            <person name="Yin C."/>
            <person name="McCallum B."/>
            <person name="Szabo L.J."/>
            <person name="Hulbert S."/>
            <person name="Chen X."/>
            <person name="Fellers J.P."/>
        </authorList>
    </citation>
    <scope>NUCLEOTIDE SEQUENCE</scope>
    <source>
        <strain evidence="10">Isolate 1-1 / race 1 (BBBD)</strain>
        <strain evidence="9">isolate 1-1 / race 1 (BBBD)</strain>
    </source>
</reference>
<dbReference type="AlphaFoldDB" id="A0A180GNP7"/>
<dbReference type="SMART" id="SM00184">
    <property type="entry name" value="RING"/>
    <property type="match status" value="1"/>
</dbReference>
<keyword evidence="5" id="KW-0812">Transmembrane</keyword>
<reference evidence="9" key="4">
    <citation type="submission" date="2025-05" db="UniProtKB">
        <authorList>
            <consortium name="EnsemblFungi"/>
        </authorList>
    </citation>
    <scope>IDENTIFICATION</scope>
    <source>
        <strain evidence="9">isolate 1-1 / race 1 (BBBD)</strain>
    </source>
</reference>
<dbReference type="PROSITE" id="PS50089">
    <property type="entry name" value="ZF_RING_2"/>
    <property type="match status" value="1"/>
</dbReference>
<evidence type="ECO:0000256" key="3">
    <source>
        <dbReference type="ARBA" id="ARBA00022833"/>
    </source>
</evidence>
<organism evidence="8">
    <name type="scientific">Puccinia triticina (isolate 1-1 / race 1 (BBBD))</name>
    <name type="common">Brown leaf rust fungus</name>
    <dbReference type="NCBI Taxonomy" id="630390"/>
    <lineage>
        <taxon>Eukaryota</taxon>
        <taxon>Fungi</taxon>
        <taxon>Dikarya</taxon>
        <taxon>Basidiomycota</taxon>
        <taxon>Pucciniomycotina</taxon>
        <taxon>Pucciniomycetes</taxon>
        <taxon>Pucciniales</taxon>
        <taxon>Pucciniaceae</taxon>
        <taxon>Puccinia</taxon>
    </lineage>
</organism>